<dbReference type="EMBL" id="UZAG01019847">
    <property type="protein sequence ID" value="VDO45001.1"/>
    <property type="molecule type" value="Genomic_DNA"/>
</dbReference>
<evidence type="ECO:0000256" key="3">
    <source>
        <dbReference type="PROSITE-ProRule" id="PRU00023"/>
    </source>
</evidence>
<dbReference type="PROSITE" id="PS50088">
    <property type="entry name" value="ANK_REPEAT"/>
    <property type="match status" value="2"/>
</dbReference>
<reference evidence="4 5" key="2">
    <citation type="submission" date="2018-11" db="EMBL/GenBank/DDBJ databases">
        <authorList>
            <consortium name="Pathogen Informatics"/>
        </authorList>
    </citation>
    <scope>NUCLEOTIDE SEQUENCE [LARGE SCALE GENOMIC DNA]</scope>
</reference>
<sequence>KRNKLGETPLAVAAKNGSAGAVLCFLHAGVDFFSQDKFNNTVLHMAANSDSKKETLHQLLHYLKDSSLLNMRNNMGQTPLHCATEHNALQCVRYLLECGADPLIRDNRGWDPLMVAVRQGCWSTIILMLKNSSNINCYSAADNQTTLSLALERKNYILASFLEKNGALLASEIQDTAARMYDLFLADFYADSYPYFNSVHQNYQLPLNEKPHGLKNVLRIQRWYRGRVTSRCHRHSTQTHTLDGIAFSSLSQ</sequence>
<dbReference type="PROSITE" id="PS50297">
    <property type="entry name" value="ANK_REP_REGION"/>
    <property type="match status" value="1"/>
</dbReference>
<dbReference type="InterPro" id="IPR036770">
    <property type="entry name" value="Ankyrin_rpt-contain_sf"/>
</dbReference>
<dbReference type="Pfam" id="PF12796">
    <property type="entry name" value="Ank_2"/>
    <property type="match status" value="1"/>
</dbReference>
<dbReference type="SUPFAM" id="SSF48403">
    <property type="entry name" value="Ankyrin repeat"/>
    <property type="match status" value="1"/>
</dbReference>
<reference evidence="6" key="1">
    <citation type="submission" date="2017-02" db="UniProtKB">
        <authorList>
            <consortium name="WormBaseParasite"/>
        </authorList>
    </citation>
    <scope>IDENTIFICATION</scope>
</reference>
<dbReference type="GO" id="GO:0005829">
    <property type="term" value="C:cytosol"/>
    <property type="evidence" value="ECO:0007669"/>
    <property type="project" value="TreeGrafter"/>
</dbReference>
<feature type="repeat" description="ANK" evidence="3">
    <location>
        <begin position="75"/>
        <end position="107"/>
    </location>
</feature>
<dbReference type="PANTHER" id="PTHR46680">
    <property type="entry name" value="NF-KAPPA-B INHIBITOR ALPHA"/>
    <property type="match status" value="1"/>
</dbReference>
<organism evidence="6">
    <name type="scientific">Brugia timori</name>
    <dbReference type="NCBI Taxonomy" id="42155"/>
    <lineage>
        <taxon>Eukaryota</taxon>
        <taxon>Metazoa</taxon>
        <taxon>Ecdysozoa</taxon>
        <taxon>Nematoda</taxon>
        <taxon>Chromadorea</taxon>
        <taxon>Rhabditida</taxon>
        <taxon>Spirurina</taxon>
        <taxon>Spiruromorpha</taxon>
        <taxon>Filarioidea</taxon>
        <taxon>Onchocercidae</taxon>
        <taxon>Brugia</taxon>
    </lineage>
</organism>
<gene>
    <name evidence="4" type="ORF">BTMF_LOCUS13179</name>
</gene>
<evidence type="ECO:0000256" key="1">
    <source>
        <dbReference type="ARBA" id="ARBA00022737"/>
    </source>
</evidence>
<dbReference type="WBParaSite" id="BTMF_0001518301-mRNA-1">
    <property type="protein sequence ID" value="BTMF_0001518301-mRNA-1"/>
    <property type="gene ID" value="BTMF_0001518301"/>
</dbReference>
<dbReference type="GO" id="GO:0071356">
    <property type="term" value="P:cellular response to tumor necrosis factor"/>
    <property type="evidence" value="ECO:0007669"/>
    <property type="project" value="TreeGrafter"/>
</dbReference>
<dbReference type="STRING" id="42155.A0A0R3R593"/>
<dbReference type="SMART" id="SM00248">
    <property type="entry name" value="ANK"/>
    <property type="match status" value="5"/>
</dbReference>
<protein>
    <submittedName>
        <fullName evidence="6">ANK_REP_REGION domain-containing protein</fullName>
    </submittedName>
</protein>
<dbReference type="AlphaFoldDB" id="A0A0R3R593"/>
<evidence type="ECO:0000313" key="4">
    <source>
        <dbReference type="EMBL" id="VDO45001.1"/>
    </source>
</evidence>
<dbReference type="InterPro" id="IPR051070">
    <property type="entry name" value="NF-kappa-B_inhibitor"/>
</dbReference>
<dbReference type="PANTHER" id="PTHR46680:SF5">
    <property type="entry name" value="NFKB INHIBITOR EPSILON"/>
    <property type="match status" value="1"/>
</dbReference>
<name>A0A0R3R593_9BILA</name>
<dbReference type="Gene3D" id="1.25.40.20">
    <property type="entry name" value="Ankyrin repeat-containing domain"/>
    <property type="match status" value="1"/>
</dbReference>
<dbReference type="InterPro" id="IPR002110">
    <property type="entry name" value="Ankyrin_rpt"/>
</dbReference>
<dbReference type="GO" id="GO:0051059">
    <property type="term" value="F:NF-kappaB binding"/>
    <property type="evidence" value="ECO:0007669"/>
    <property type="project" value="TreeGrafter"/>
</dbReference>
<keyword evidence="5" id="KW-1185">Reference proteome</keyword>
<feature type="repeat" description="ANK" evidence="3">
    <location>
        <begin position="5"/>
        <end position="37"/>
    </location>
</feature>
<evidence type="ECO:0000313" key="5">
    <source>
        <dbReference type="Proteomes" id="UP000280834"/>
    </source>
</evidence>
<keyword evidence="2 3" id="KW-0040">ANK repeat</keyword>
<dbReference type="Proteomes" id="UP000280834">
    <property type="component" value="Unassembled WGS sequence"/>
</dbReference>
<evidence type="ECO:0000313" key="6">
    <source>
        <dbReference type="WBParaSite" id="BTMF_0001518301-mRNA-1"/>
    </source>
</evidence>
<evidence type="ECO:0000256" key="2">
    <source>
        <dbReference type="ARBA" id="ARBA00023043"/>
    </source>
</evidence>
<proteinExistence type="predicted"/>
<accession>A0A0R3R593</accession>
<keyword evidence="1" id="KW-0677">Repeat</keyword>